<dbReference type="SUPFAM" id="SSF100950">
    <property type="entry name" value="NagB/RpiA/CoA transferase-like"/>
    <property type="match status" value="1"/>
</dbReference>
<evidence type="ECO:0000313" key="8">
    <source>
        <dbReference type="EMBL" id="PRR83896.1"/>
    </source>
</evidence>
<evidence type="ECO:0000256" key="3">
    <source>
        <dbReference type="ARBA" id="ARBA00023015"/>
    </source>
</evidence>
<dbReference type="Gene3D" id="1.10.10.10">
    <property type="entry name" value="Winged helix-like DNA-binding domain superfamily/Winged helix DNA-binding domain"/>
    <property type="match status" value="1"/>
</dbReference>
<keyword evidence="9" id="KW-1185">Reference proteome</keyword>
<protein>
    <recommendedName>
        <fullName evidence="1">Lactose phosphotransferase system repressor</fullName>
    </recommendedName>
</protein>
<sequence length="253" mass="28401">MVKIETRHTRILEIVGDNERIEVKQLAELLKVSQVTVRKDLDILEEKGLLRREHGYAVMNASDDINNRLAFNYQIKRSIAKLAAELVKDGETVMIESGSSCALLAEELAANKKDVRIITNSAFIASYIREIPSVKIVLLGGDYQPKSQVMVGPITKKCAKDFFVDKLFVGTDGFTEKFGFTGNDLMRTETVQSMAESASHVVVLTDASKFKKQGVVAQFRKEEVDFVITDDAIPEYAREILLENNVELRTVKR</sequence>
<comment type="function">
    <text evidence="6">Repressor of the lactose catabolism operon. Galactose-6-phosphate is the inducer.</text>
</comment>
<dbReference type="PROSITE" id="PS00894">
    <property type="entry name" value="HTH_DEOR_1"/>
    <property type="match status" value="1"/>
</dbReference>
<evidence type="ECO:0000256" key="2">
    <source>
        <dbReference type="ARBA" id="ARBA00022491"/>
    </source>
</evidence>
<comment type="caution">
    <text evidence="8">The sequence shown here is derived from an EMBL/GenBank/DDBJ whole genome shotgun (WGS) entry which is preliminary data.</text>
</comment>
<organism evidence="8 9">
    <name type="scientific">Clostridium vincentii</name>
    <dbReference type="NCBI Taxonomy" id="52704"/>
    <lineage>
        <taxon>Bacteria</taxon>
        <taxon>Bacillati</taxon>
        <taxon>Bacillota</taxon>
        <taxon>Clostridia</taxon>
        <taxon>Eubacteriales</taxon>
        <taxon>Clostridiaceae</taxon>
        <taxon>Clostridium</taxon>
    </lineage>
</organism>
<dbReference type="AlphaFoldDB" id="A0A2T0BJ29"/>
<dbReference type="SMART" id="SM01134">
    <property type="entry name" value="DeoRC"/>
    <property type="match status" value="1"/>
</dbReference>
<dbReference type="EMBL" id="PVXQ01000004">
    <property type="protein sequence ID" value="PRR83896.1"/>
    <property type="molecule type" value="Genomic_DNA"/>
</dbReference>
<keyword evidence="2" id="KW-0678">Repressor</keyword>
<evidence type="ECO:0000256" key="6">
    <source>
        <dbReference type="ARBA" id="ARBA00024937"/>
    </source>
</evidence>
<dbReference type="PROSITE" id="PS51000">
    <property type="entry name" value="HTH_DEOR_2"/>
    <property type="match status" value="1"/>
</dbReference>
<dbReference type="InterPro" id="IPR036388">
    <property type="entry name" value="WH-like_DNA-bd_sf"/>
</dbReference>
<dbReference type="GO" id="GO:0003700">
    <property type="term" value="F:DNA-binding transcription factor activity"/>
    <property type="evidence" value="ECO:0007669"/>
    <property type="project" value="InterPro"/>
</dbReference>
<dbReference type="PRINTS" id="PR00037">
    <property type="entry name" value="HTHLACR"/>
</dbReference>
<dbReference type="SUPFAM" id="SSF46785">
    <property type="entry name" value="Winged helix' DNA-binding domain"/>
    <property type="match status" value="1"/>
</dbReference>
<dbReference type="PANTHER" id="PTHR30363:SF4">
    <property type="entry name" value="GLYCEROL-3-PHOSPHATE REGULON REPRESSOR"/>
    <property type="match status" value="1"/>
</dbReference>
<dbReference type="InterPro" id="IPR014036">
    <property type="entry name" value="DeoR-like_C"/>
</dbReference>
<dbReference type="PANTHER" id="PTHR30363">
    <property type="entry name" value="HTH-TYPE TRANSCRIPTIONAL REGULATOR SRLR-RELATED"/>
    <property type="match status" value="1"/>
</dbReference>
<dbReference type="Gene3D" id="3.40.50.1360">
    <property type="match status" value="1"/>
</dbReference>
<dbReference type="Pfam" id="PF00455">
    <property type="entry name" value="DeoRC"/>
    <property type="match status" value="1"/>
</dbReference>
<reference evidence="8 9" key="1">
    <citation type="submission" date="2018-03" db="EMBL/GenBank/DDBJ databases">
        <title>Genome sequence of Clostridium vincentii DSM 10228.</title>
        <authorList>
            <person name="Poehlein A."/>
            <person name="Daniel R."/>
        </authorList>
    </citation>
    <scope>NUCLEOTIDE SEQUENCE [LARGE SCALE GENOMIC DNA]</scope>
    <source>
        <strain evidence="8 9">DSM 10228</strain>
    </source>
</reference>
<proteinExistence type="predicted"/>
<dbReference type="InterPro" id="IPR050313">
    <property type="entry name" value="Carb_Metab_HTH_regulators"/>
</dbReference>
<keyword evidence="3" id="KW-0805">Transcription regulation</keyword>
<dbReference type="InterPro" id="IPR036390">
    <property type="entry name" value="WH_DNA-bd_sf"/>
</dbReference>
<dbReference type="GO" id="GO:0003677">
    <property type="term" value="F:DNA binding"/>
    <property type="evidence" value="ECO:0007669"/>
    <property type="project" value="UniProtKB-KW"/>
</dbReference>
<gene>
    <name evidence="8" type="primary">srlR_1</name>
    <name evidence="8" type="ORF">CLVI_05500</name>
</gene>
<name>A0A2T0BJ29_9CLOT</name>
<evidence type="ECO:0000313" key="9">
    <source>
        <dbReference type="Proteomes" id="UP000239471"/>
    </source>
</evidence>
<dbReference type="SMART" id="SM00420">
    <property type="entry name" value="HTH_DEOR"/>
    <property type="match status" value="1"/>
</dbReference>
<dbReference type="Proteomes" id="UP000239471">
    <property type="component" value="Unassembled WGS sequence"/>
</dbReference>
<evidence type="ECO:0000256" key="4">
    <source>
        <dbReference type="ARBA" id="ARBA00023125"/>
    </source>
</evidence>
<dbReference type="Pfam" id="PF08220">
    <property type="entry name" value="HTH_DeoR"/>
    <property type="match status" value="1"/>
</dbReference>
<evidence type="ECO:0000259" key="7">
    <source>
        <dbReference type="PROSITE" id="PS51000"/>
    </source>
</evidence>
<dbReference type="InterPro" id="IPR001034">
    <property type="entry name" value="DeoR_HTH"/>
</dbReference>
<keyword evidence="4" id="KW-0238">DNA-binding</keyword>
<feature type="domain" description="HTH deoR-type" evidence="7">
    <location>
        <begin position="4"/>
        <end position="59"/>
    </location>
</feature>
<dbReference type="InterPro" id="IPR018356">
    <property type="entry name" value="Tscrpt_reg_HTH_DeoR_CS"/>
</dbReference>
<dbReference type="InterPro" id="IPR037171">
    <property type="entry name" value="NagB/RpiA_transferase-like"/>
</dbReference>
<accession>A0A2T0BJ29</accession>
<evidence type="ECO:0000256" key="1">
    <source>
        <dbReference type="ARBA" id="ARBA00021390"/>
    </source>
</evidence>
<evidence type="ECO:0000256" key="5">
    <source>
        <dbReference type="ARBA" id="ARBA00023163"/>
    </source>
</evidence>
<keyword evidence="5" id="KW-0804">Transcription</keyword>